<dbReference type="PANTHER" id="PTHR47153">
    <property type="entry name" value="LACTATE UTILIZATION PROTEIN B"/>
    <property type="match status" value="1"/>
</dbReference>
<accession>X1VF23</accession>
<reference evidence="1" key="1">
    <citation type="journal article" date="2014" name="Front. Microbiol.">
        <title>High frequency of phylogenetically diverse reductive dehalogenase-homologous genes in deep subseafloor sedimentary metagenomes.</title>
        <authorList>
            <person name="Kawai M."/>
            <person name="Futagami T."/>
            <person name="Toyoda A."/>
            <person name="Takaki Y."/>
            <person name="Nishi S."/>
            <person name="Hori S."/>
            <person name="Arai W."/>
            <person name="Tsubouchi T."/>
            <person name="Morono Y."/>
            <person name="Uchiyama I."/>
            <person name="Ito T."/>
            <person name="Fujiyama A."/>
            <person name="Inagaki F."/>
            <person name="Takami H."/>
        </authorList>
    </citation>
    <scope>NUCLEOTIDE SEQUENCE</scope>
    <source>
        <strain evidence="1">Expedition CK06-06</strain>
    </source>
</reference>
<gene>
    <name evidence="1" type="ORF">S12H4_43114</name>
</gene>
<dbReference type="PANTHER" id="PTHR47153:SF2">
    <property type="entry name" value="LACTATE UTILIZATION PROTEIN B"/>
    <property type="match status" value="1"/>
</dbReference>
<sequence>MTDPFKTHIRNALANPGLQAALDSNAERRLYALQQAYASLPEDLQVMRSRARAVREEVISNLDSYLPQLIKNASDNGLIVHQASNADQAVQIVLEITKQYSAKVIAKSKSMV</sequence>
<dbReference type="EMBL" id="BARW01026434">
    <property type="protein sequence ID" value="GAJ05390.1"/>
    <property type="molecule type" value="Genomic_DNA"/>
</dbReference>
<organism evidence="1">
    <name type="scientific">marine sediment metagenome</name>
    <dbReference type="NCBI Taxonomy" id="412755"/>
    <lineage>
        <taxon>unclassified sequences</taxon>
        <taxon>metagenomes</taxon>
        <taxon>ecological metagenomes</taxon>
    </lineage>
</organism>
<evidence type="ECO:0000313" key="1">
    <source>
        <dbReference type="EMBL" id="GAJ05390.1"/>
    </source>
</evidence>
<dbReference type="InterPro" id="IPR004452">
    <property type="entry name" value="LutB/LldF"/>
</dbReference>
<feature type="non-terminal residue" evidence="1">
    <location>
        <position position="112"/>
    </location>
</feature>
<dbReference type="GO" id="GO:0006089">
    <property type="term" value="P:lactate metabolic process"/>
    <property type="evidence" value="ECO:0007669"/>
    <property type="project" value="InterPro"/>
</dbReference>
<evidence type="ECO:0008006" key="2">
    <source>
        <dbReference type="Google" id="ProtNLM"/>
    </source>
</evidence>
<name>X1VF23_9ZZZZ</name>
<comment type="caution">
    <text evidence="1">The sequence shown here is derived from an EMBL/GenBank/DDBJ whole genome shotgun (WGS) entry which is preliminary data.</text>
</comment>
<dbReference type="AlphaFoldDB" id="X1VF23"/>
<protein>
    <recommendedName>
        <fullName evidence="2">LUD domain-containing protein</fullName>
    </recommendedName>
</protein>
<proteinExistence type="predicted"/>